<keyword evidence="3" id="KW-1185">Reference proteome</keyword>
<reference evidence="2" key="1">
    <citation type="submission" date="2021-06" db="EMBL/GenBank/DDBJ databases">
        <title>Parelaphostrongylus tenuis whole genome reference sequence.</title>
        <authorList>
            <person name="Garwood T.J."/>
            <person name="Larsen P.A."/>
            <person name="Fountain-Jones N.M."/>
            <person name="Garbe J.R."/>
            <person name="Macchietto M.G."/>
            <person name="Kania S.A."/>
            <person name="Gerhold R.W."/>
            <person name="Richards J.E."/>
            <person name="Wolf T.M."/>
        </authorList>
    </citation>
    <scope>NUCLEOTIDE SEQUENCE</scope>
    <source>
        <strain evidence="2">MNPRO001-30</strain>
        <tissue evidence="2">Meninges</tissue>
    </source>
</reference>
<organism evidence="2 3">
    <name type="scientific">Parelaphostrongylus tenuis</name>
    <name type="common">Meningeal worm</name>
    <dbReference type="NCBI Taxonomy" id="148309"/>
    <lineage>
        <taxon>Eukaryota</taxon>
        <taxon>Metazoa</taxon>
        <taxon>Ecdysozoa</taxon>
        <taxon>Nematoda</taxon>
        <taxon>Chromadorea</taxon>
        <taxon>Rhabditida</taxon>
        <taxon>Rhabditina</taxon>
        <taxon>Rhabditomorpha</taxon>
        <taxon>Strongyloidea</taxon>
        <taxon>Metastrongylidae</taxon>
        <taxon>Parelaphostrongylus</taxon>
    </lineage>
</organism>
<dbReference type="AlphaFoldDB" id="A0AAD5M9N7"/>
<feature type="compositionally biased region" description="Acidic residues" evidence="1">
    <location>
        <begin position="46"/>
        <end position="55"/>
    </location>
</feature>
<name>A0AAD5M9N7_PARTN</name>
<evidence type="ECO:0000313" key="2">
    <source>
        <dbReference type="EMBL" id="KAJ1353003.1"/>
    </source>
</evidence>
<gene>
    <name evidence="2" type="ORF">KIN20_009543</name>
</gene>
<sequence length="55" mass="5970">MEKKNQPGGAGFTYDGANRERCHADRLDAVTFVSTERVGHSADSEFPAEDDLSLA</sequence>
<evidence type="ECO:0000256" key="1">
    <source>
        <dbReference type="SAM" id="MobiDB-lite"/>
    </source>
</evidence>
<feature type="region of interest" description="Disordered" evidence="1">
    <location>
        <begin position="36"/>
        <end position="55"/>
    </location>
</feature>
<dbReference type="Proteomes" id="UP001196413">
    <property type="component" value="Unassembled WGS sequence"/>
</dbReference>
<protein>
    <submittedName>
        <fullName evidence="2">Uncharacterized protein</fullName>
    </submittedName>
</protein>
<accession>A0AAD5M9N7</accession>
<evidence type="ECO:0000313" key="3">
    <source>
        <dbReference type="Proteomes" id="UP001196413"/>
    </source>
</evidence>
<proteinExistence type="predicted"/>
<comment type="caution">
    <text evidence="2">The sequence shown here is derived from an EMBL/GenBank/DDBJ whole genome shotgun (WGS) entry which is preliminary data.</text>
</comment>
<dbReference type="EMBL" id="JAHQIW010001577">
    <property type="protein sequence ID" value="KAJ1353003.1"/>
    <property type="molecule type" value="Genomic_DNA"/>
</dbReference>